<dbReference type="EMBL" id="QZBZ01000431">
    <property type="protein sequence ID" value="TIA29544.1"/>
    <property type="molecule type" value="Genomic_DNA"/>
</dbReference>
<dbReference type="InterPro" id="IPR001128">
    <property type="entry name" value="Cyt_P450"/>
</dbReference>
<keyword evidence="3" id="KW-0472">Membrane</keyword>
<evidence type="ECO:0000256" key="3">
    <source>
        <dbReference type="SAM" id="Phobius"/>
    </source>
</evidence>
<dbReference type="GO" id="GO:0020037">
    <property type="term" value="F:heme binding"/>
    <property type="evidence" value="ECO:0007669"/>
    <property type="project" value="InterPro"/>
</dbReference>
<comment type="similarity">
    <text evidence="1">Belongs to the cytochrome P450 family.</text>
</comment>
<dbReference type="PANTHER" id="PTHR24305">
    <property type="entry name" value="CYTOCHROME P450"/>
    <property type="match status" value="1"/>
</dbReference>
<evidence type="ECO:0000256" key="1">
    <source>
        <dbReference type="ARBA" id="ARBA00010617"/>
    </source>
</evidence>
<keyword evidence="3" id="KW-1133">Transmembrane helix</keyword>
<organism evidence="4 5">
    <name type="scientific">Aureobasidium pullulans</name>
    <name type="common">Black yeast</name>
    <name type="synonym">Pullularia pullulans</name>
    <dbReference type="NCBI Taxonomy" id="5580"/>
    <lineage>
        <taxon>Eukaryota</taxon>
        <taxon>Fungi</taxon>
        <taxon>Dikarya</taxon>
        <taxon>Ascomycota</taxon>
        <taxon>Pezizomycotina</taxon>
        <taxon>Dothideomycetes</taxon>
        <taxon>Dothideomycetidae</taxon>
        <taxon>Dothideales</taxon>
        <taxon>Saccotheciaceae</taxon>
        <taxon>Aureobasidium</taxon>
    </lineage>
</organism>
<dbReference type="GO" id="GO:0005506">
    <property type="term" value="F:iron ion binding"/>
    <property type="evidence" value="ECO:0007669"/>
    <property type="project" value="InterPro"/>
</dbReference>
<accession>A0A4T0BCK7</accession>
<dbReference type="PANTHER" id="PTHR24305:SF166">
    <property type="entry name" value="CYTOCHROME P450 12A4, MITOCHONDRIAL-RELATED"/>
    <property type="match status" value="1"/>
</dbReference>
<sequence length="437" mass="48700">MAQKTREHSIGPNRLSTSDANLIRQLDNKKFGSPRSGWYGAAIDPNPFHEPNVTTLTDMAHHEHRRKKMTPAYNEFRMMESLRCSVENHLAKVLDEHIDRADEGVAEVDLAQISEQFSIQAFSNMAFGQDLTESDVRAISRTVSDGQLGFMMMTMFPWIQVCVGGLSAFLKLDQRLAFGRTLATVKKVVASRFAENMLAPPMIGTLLKHRHADIVSGLQVSEFDVGQVADNLNVQMIASSAVTAPAIALLGAKFLLQSKSTRNRIKQEFAREFVELPKRKEYPYFSALRDESLRLCPPALHFREKLTLPEGYPTYRIPGGTHIGICLGATMRDAEIFGVNPDEYDPSRWMTSHGRGGTQQGCLEDMLKALELNFGSGTSKCLGQKVALLELAIFLSKVSLKQVLISLRCFNLPQLFFPCLTFSIDDRVRVGTDGILS</sequence>
<protein>
    <recommendedName>
        <fullName evidence="6">Cytochrome P450</fullName>
    </recommendedName>
</protein>
<dbReference type="Gene3D" id="1.10.630.10">
    <property type="entry name" value="Cytochrome P450"/>
    <property type="match status" value="1"/>
</dbReference>
<feature type="transmembrane region" description="Helical" evidence="3">
    <location>
        <begin position="236"/>
        <end position="256"/>
    </location>
</feature>
<name>A0A4T0BCK7_AURPU</name>
<dbReference type="Proteomes" id="UP000308724">
    <property type="component" value="Unassembled WGS sequence"/>
</dbReference>
<dbReference type="SUPFAM" id="SSF48264">
    <property type="entry name" value="Cytochrome P450"/>
    <property type="match status" value="1"/>
</dbReference>
<proteinExistence type="inferred from homology"/>
<comment type="caution">
    <text evidence="4">The sequence shown here is derived from an EMBL/GenBank/DDBJ whole genome shotgun (WGS) entry which is preliminary data.</text>
</comment>
<feature type="transmembrane region" description="Helical" evidence="3">
    <location>
        <begin position="148"/>
        <end position="170"/>
    </location>
</feature>
<evidence type="ECO:0000256" key="2">
    <source>
        <dbReference type="SAM" id="MobiDB-lite"/>
    </source>
</evidence>
<feature type="region of interest" description="Disordered" evidence="2">
    <location>
        <begin position="1"/>
        <end position="21"/>
    </location>
</feature>
<dbReference type="GO" id="GO:0004497">
    <property type="term" value="F:monooxygenase activity"/>
    <property type="evidence" value="ECO:0007669"/>
    <property type="project" value="InterPro"/>
</dbReference>
<evidence type="ECO:0000313" key="5">
    <source>
        <dbReference type="Proteomes" id="UP000308724"/>
    </source>
</evidence>
<reference evidence="4 5" key="1">
    <citation type="submission" date="2018-10" db="EMBL/GenBank/DDBJ databases">
        <title>Fifty Aureobasidium pullulans genomes reveal a recombining polyextremotolerant generalist.</title>
        <authorList>
            <person name="Gostincar C."/>
            <person name="Turk M."/>
            <person name="Zajc J."/>
            <person name="Gunde-Cimerman N."/>
        </authorList>
    </citation>
    <scope>NUCLEOTIDE SEQUENCE [LARGE SCALE GENOMIC DNA]</scope>
    <source>
        <strain evidence="4 5">EXF-1645</strain>
    </source>
</reference>
<keyword evidence="3" id="KW-0812">Transmembrane</keyword>
<dbReference type="Pfam" id="PF00067">
    <property type="entry name" value="p450"/>
    <property type="match status" value="1"/>
</dbReference>
<gene>
    <name evidence="4" type="ORF">D6C78_10161</name>
</gene>
<dbReference type="GO" id="GO:0016705">
    <property type="term" value="F:oxidoreductase activity, acting on paired donors, with incorporation or reduction of molecular oxygen"/>
    <property type="evidence" value="ECO:0007669"/>
    <property type="project" value="InterPro"/>
</dbReference>
<dbReference type="InterPro" id="IPR050121">
    <property type="entry name" value="Cytochrome_P450_monoxygenase"/>
</dbReference>
<dbReference type="AlphaFoldDB" id="A0A4T0BCK7"/>
<dbReference type="InterPro" id="IPR036396">
    <property type="entry name" value="Cyt_P450_sf"/>
</dbReference>
<evidence type="ECO:0000313" key="4">
    <source>
        <dbReference type="EMBL" id="TIA29544.1"/>
    </source>
</evidence>
<evidence type="ECO:0008006" key="6">
    <source>
        <dbReference type="Google" id="ProtNLM"/>
    </source>
</evidence>